<dbReference type="InterPro" id="IPR036875">
    <property type="entry name" value="Znf_CCHC_sf"/>
</dbReference>
<gene>
    <name evidence="3" type="ORF">CASFOL_011380</name>
</gene>
<evidence type="ECO:0000313" key="3">
    <source>
        <dbReference type="EMBL" id="KAL3646200.1"/>
    </source>
</evidence>
<dbReference type="SUPFAM" id="SSF57756">
    <property type="entry name" value="Retrovirus zinc finger-like domains"/>
    <property type="match status" value="1"/>
</dbReference>
<sequence>MASSGVPQPLPIFDGENYDFWSIKMKTLFLSLDLWDLIEKGKSTEGNSAAVKKEQQNDAKALFYLQQAVSEAIFPRIMGATSSKQAWEILQKEFQGSSKVKTIKLQNLRREMENLKMRDSENAIQYSTRMIDLINQMRVYGETIEEERIVQKFLITLTEKYDHVVAAIEESKDLSTLTLTELMGSLQAHEQRMNRKSDETFERALQSKINLKSSDQRNKGKNHEETSMWSKKNYPPCSICKRTNHLEKDCFHKGKPQCSNCKKFGHLERYCRFKDQEQHQAHVVEEIEETLL</sequence>
<feature type="domain" description="CCHC-type" evidence="2">
    <location>
        <begin position="257"/>
        <end position="273"/>
    </location>
</feature>
<dbReference type="EMBL" id="JAVIJP010000013">
    <property type="protein sequence ID" value="KAL3646200.1"/>
    <property type="molecule type" value="Genomic_DNA"/>
</dbReference>
<evidence type="ECO:0000256" key="1">
    <source>
        <dbReference type="SAM" id="MobiDB-lite"/>
    </source>
</evidence>
<feature type="domain" description="CCHC-type" evidence="2">
    <location>
        <begin position="236"/>
        <end position="252"/>
    </location>
</feature>
<dbReference type="SMART" id="SM00343">
    <property type="entry name" value="ZnF_C2HC"/>
    <property type="match status" value="2"/>
</dbReference>
<proteinExistence type="predicted"/>
<dbReference type="Proteomes" id="UP001632038">
    <property type="component" value="Unassembled WGS sequence"/>
</dbReference>
<feature type="region of interest" description="Disordered" evidence="1">
    <location>
        <begin position="210"/>
        <end position="229"/>
    </location>
</feature>
<accession>A0ABD3DVB3</accession>
<feature type="compositionally biased region" description="Basic and acidic residues" evidence="1">
    <location>
        <begin position="214"/>
        <end position="226"/>
    </location>
</feature>
<dbReference type="Gene3D" id="4.10.60.10">
    <property type="entry name" value="Zinc finger, CCHC-type"/>
    <property type="match status" value="1"/>
</dbReference>
<comment type="caution">
    <text evidence="3">The sequence shown here is derived from an EMBL/GenBank/DDBJ whole genome shotgun (WGS) entry which is preliminary data.</text>
</comment>
<evidence type="ECO:0000313" key="4">
    <source>
        <dbReference type="Proteomes" id="UP001632038"/>
    </source>
</evidence>
<dbReference type="PANTHER" id="PTHR35317">
    <property type="entry name" value="OS04G0629600 PROTEIN"/>
    <property type="match status" value="1"/>
</dbReference>
<evidence type="ECO:0000259" key="2">
    <source>
        <dbReference type="SMART" id="SM00343"/>
    </source>
</evidence>
<name>A0ABD3DVB3_9LAMI</name>
<keyword evidence="4" id="KW-1185">Reference proteome</keyword>
<organism evidence="3 4">
    <name type="scientific">Castilleja foliolosa</name>
    <dbReference type="NCBI Taxonomy" id="1961234"/>
    <lineage>
        <taxon>Eukaryota</taxon>
        <taxon>Viridiplantae</taxon>
        <taxon>Streptophyta</taxon>
        <taxon>Embryophyta</taxon>
        <taxon>Tracheophyta</taxon>
        <taxon>Spermatophyta</taxon>
        <taxon>Magnoliopsida</taxon>
        <taxon>eudicotyledons</taxon>
        <taxon>Gunneridae</taxon>
        <taxon>Pentapetalae</taxon>
        <taxon>asterids</taxon>
        <taxon>lamiids</taxon>
        <taxon>Lamiales</taxon>
        <taxon>Orobanchaceae</taxon>
        <taxon>Pedicularideae</taxon>
        <taxon>Castillejinae</taxon>
        <taxon>Castilleja</taxon>
    </lineage>
</organism>
<protein>
    <recommendedName>
        <fullName evidence="2">CCHC-type domain-containing protein</fullName>
    </recommendedName>
</protein>
<dbReference type="PANTHER" id="PTHR35317:SF35">
    <property type="entry name" value="DUF4219 DOMAIN-CONTAINING PROTEIN"/>
    <property type="match status" value="1"/>
</dbReference>
<reference evidence="4" key="1">
    <citation type="journal article" date="2024" name="IScience">
        <title>Strigolactones Initiate the Formation of Haustorium-like Structures in Castilleja.</title>
        <authorList>
            <person name="Buerger M."/>
            <person name="Peterson D."/>
            <person name="Chory J."/>
        </authorList>
    </citation>
    <scope>NUCLEOTIDE SEQUENCE [LARGE SCALE GENOMIC DNA]</scope>
</reference>
<dbReference type="AlphaFoldDB" id="A0ABD3DVB3"/>
<dbReference type="Pfam" id="PF14223">
    <property type="entry name" value="Retrotran_gag_2"/>
    <property type="match status" value="1"/>
</dbReference>
<dbReference type="InterPro" id="IPR001878">
    <property type="entry name" value="Znf_CCHC"/>
</dbReference>